<keyword evidence="2" id="KW-1185">Reference proteome</keyword>
<comment type="caution">
    <text evidence="1">The sequence shown here is derived from an EMBL/GenBank/DDBJ whole genome shotgun (WGS) entry which is preliminary data.</text>
</comment>
<dbReference type="Proteomes" id="UP001595843">
    <property type="component" value="Unassembled WGS sequence"/>
</dbReference>
<organism evidence="1 2">
    <name type="scientific">Salinithrix halophila</name>
    <dbReference type="NCBI Taxonomy" id="1485204"/>
    <lineage>
        <taxon>Bacteria</taxon>
        <taxon>Bacillati</taxon>
        <taxon>Bacillota</taxon>
        <taxon>Bacilli</taxon>
        <taxon>Bacillales</taxon>
        <taxon>Thermoactinomycetaceae</taxon>
        <taxon>Salinithrix</taxon>
    </lineage>
</organism>
<protein>
    <submittedName>
        <fullName evidence="1">Uncharacterized protein</fullName>
    </submittedName>
</protein>
<sequence>MEQPDPGTGPGGFEPMETKHEYIPPVSDCFTGTPTRWLKNKVITAEEQKTIETRSYEGDRVSIVFYKYFPQSLYVSITLS</sequence>
<accession>A0ABV8JFN8</accession>
<name>A0ABV8JFN8_9BACL</name>
<evidence type="ECO:0000313" key="1">
    <source>
        <dbReference type="EMBL" id="MFC4077762.1"/>
    </source>
</evidence>
<dbReference type="EMBL" id="JBHSAP010000018">
    <property type="protein sequence ID" value="MFC4077762.1"/>
    <property type="molecule type" value="Genomic_DNA"/>
</dbReference>
<reference evidence="2" key="1">
    <citation type="journal article" date="2019" name="Int. J. Syst. Evol. Microbiol.">
        <title>The Global Catalogue of Microorganisms (GCM) 10K type strain sequencing project: providing services to taxonomists for standard genome sequencing and annotation.</title>
        <authorList>
            <consortium name="The Broad Institute Genomics Platform"/>
            <consortium name="The Broad Institute Genome Sequencing Center for Infectious Disease"/>
            <person name="Wu L."/>
            <person name="Ma J."/>
        </authorList>
    </citation>
    <scope>NUCLEOTIDE SEQUENCE [LARGE SCALE GENOMIC DNA]</scope>
    <source>
        <strain evidence="2">IBRC-M 10813</strain>
    </source>
</reference>
<gene>
    <name evidence="1" type="ORF">ACFOUO_13235</name>
</gene>
<proteinExistence type="predicted"/>
<evidence type="ECO:0000313" key="2">
    <source>
        <dbReference type="Proteomes" id="UP001595843"/>
    </source>
</evidence>